<reference evidence="4 5" key="1">
    <citation type="journal article" date="2015" name="Stand. Genomic Sci.">
        <title>Genomic Encyclopedia of Bacterial and Archaeal Type Strains, Phase III: the genomes of soil and plant-associated and newly described type strains.</title>
        <authorList>
            <person name="Whitman W.B."/>
            <person name="Woyke T."/>
            <person name="Klenk H.P."/>
            <person name="Zhou Y."/>
            <person name="Lilburn T.G."/>
            <person name="Beck B.J."/>
            <person name="De Vos P."/>
            <person name="Vandamme P."/>
            <person name="Eisen J.A."/>
            <person name="Garrity G."/>
            <person name="Hugenholtz P."/>
            <person name="Kyrpides N.C."/>
        </authorList>
    </citation>
    <scope>NUCLEOTIDE SEQUENCE [LARGE SCALE GENOMIC DNA]</scope>
    <source>
        <strain evidence="4 5">VKM Ac-2538</strain>
    </source>
</reference>
<dbReference type="Pfam" id="PF14230">
    <property type="entry name" value="DUF4333"/>
    <property type="match status" value="1"/>
</dbReference>
<evidence type="ECO:0000256" key="1">
    <source>
        <dbReference type="ARBA" id="ARBA00022729"/>
    </source>
</evidence>
<dbReference type="SUPFAM" id="SSF81982">
    <property type="entry name" value="Antigen MPT63/MPB63 (immunoprotective extracellular protein)"/>
    <property type="match status" value="1"/>
</dbReference>
<proteinExistence type="predicted"/>
<dbReference type="RefSeq" id="WP_158293014.1">
    <property type="nucleotide sequence ID" value="NZ_SLWM01000021.1"/>
</dbReference>
<keyword evidence="1 2" id="KW-0732">Signal</keyword>
<feature type="domain" description="DUF4333" evidence="3">
    <location>
        <begin position="11"/>
        <end position="85"/>
    </location>
</feature>
<protein>
    <submittedName>
        <fullName evidence="4">Uncharacterized protein DUF4333</fullName>
    </submittedName>
</protein>
<comment type="caution">
    <text evidence="4">The sequence shown here is derived from an EMBL/GenBank/DDBJ whole genome shotgun (WGS) entry which is preliminary data.</text>
</comment>
<organism evidence="4 5">
    <name type="scientific">Kribbella orskensis</name>
    <dbReference type="NCBI Taxonomy" id="2512216"/>
    <lineage>
        <taxon>Bacteria</taxon>
        <taxon>Bacillati</taxon>
        <taxon>Actinomycetota</taxon>
        <taxon>Actinomycetes</taxon>
        <taxon>Propionibacteriales</taxon>
        <taxon>Kribbellaceae</taxon>
        <taxon>Kribbella</taxon>
    </lineage>
</organism>
<dbReference type="Gene3D" id="2.60.40.1240">
    <property type="match status" value="1"/>
</dbReference>
<feature type="chain" id="PRO_5046799602" evidence="2">
    <location>
        <begin position="18"/>
        <end position="305"/>
    </location>
</feature>
<dbReference type="InterPro" id="IPR025637">
    <property type="entry name" value="DUF4333"/>
</dbReference>
<sequence>MAPVVLLAAALLVGCSADVTVGGDTVDSDRTADAVGKYLRELVPEVQVGSVTCPKEVKVAEGASFQCTAEVAGSQLPVTVTLSHVKDGDYTYELKPSKALIDSGKVTAEIKSRLPAQAAAATVDCGTPRVRVVEVGRTIPCTISLGSKRQVVRTVVDNLDGTVHFEPATVWPVTPPKSSTGKIGDTLTVYDEAGDAQLEATVTRLKFSVGDEFDRPEHGLYLGAYVKLRALADGQDLVEITALVGGRSYSGDAIITSTAFDPPLDPVILDKGEQASGWLVFDVPARHGQLVMHDVGGHQLAAWKY</sequence>
<accession>A0ABY2BAV8</accession>
<keyword evidence="5" id="KW-1185">Reference proteome</keyword>
<dbReference type="Proteomes" id="UP000295818">
    <property type="component" value="Unassembled WGS sequence"/>
</dbReference>
<evidence type="ECO:0000259" key="3">
    <source>
        <dbReference type="Pfam" id="PF14230"/>
    </source>
</evidence>
<evidence type="ECO:0000256" key="2">
    <source>
        <dbReference type="SAM" id="SignalP"/>
    </source>
</evidence>
<dbReference type="InterPro" id="IPR029050">
    <property type="entry name" value="Immunoprotect_excell_Ig-like"/>
</dbReference>
<evidence type="ECO:0000313" key="5">
    <source>
        <dbReference type="Proteomes" id="UP000295818"/>
    </source>
</evidence>
<dbReference type="EMBL" id="SLWM01000021">
    <property type="protein sequence ID" value="TCO14019.1"/>
    <property type="molecule type" value="Genomic_DNA"/>
</dbReference>
<gene>
    <name evidence="4" type="ORF">EV644_12199</name>
</gene>
<evidence type="ECO:0000313" key="4">
    <source>
        <dbReference type="EMBL" id="TCO14019.1"/>
    </source>
</evidence>
<name>A0ABY2BAV8_9ACTN</name>
<feature type="signal peptide" evidence="2">
    <location>
        <begin position="1"/>
        <end position="17"/>
    </location>
</feature>